<dbReference type="FunFam" id="3.30.565.10:FF:000010">
    <property type="entry name" value="Sensor histidine kinase RcsC"/>
    <property type="match status" value="1"/>
</dbReference>
<evidence type="ECO:0000256" key="6">
    <source>
        <dbReference type="ARBA" id="ARBA00022679"/>
    </source>
</evidence>
<evidence type="ECO:0000256" key="17">
    <source>
        <dbReference type="PROSITE-ProRule" id="PRU00169"/>
    </source>
</evidence>
<feature type="domain" description="Response regulatory" evidence="20">
    <location>
        <begin position="656"/>
        <end position="773"/>
    </location>
</feature>
<dbReference type="PROSITE" id="PS50110">
    <property type="entry name" value="RESPONSE_REGULATORY"/>
    <property type="match status" value="1"/>
</dbReference>
<evidence type="ECO:0000256" key="5">
    <source>
        <dbReference type="ARBA" id="ARBA00022553"/>
    </source>
</evidence>
<dbReference type="GO" id="GO:0005524">
    <property type="term" value="F:ATP binding"/>
    <property type="evidence" value="ECO:0007669"/>
    <property type="project" value="UniProtKB-KW"/>
</dbReference>
<proteinExistence type="predicted"/>
<dbReference type="PRINTS" id="PR00344">
    <property type="entry name" value="BCTRLSENSOR"/>
</dbReference>
<dbReference type="Gene3D" id="1.20.120.160">
    <property type="entry name" value="HPT domain"/>
    <property type="match status" value="1"/>
</dbReference>
<dbReference type="SMART" id="SM00388">
    <property type="entry name" value="HisKA"/>
    <property type="match status" value="1"/>
</dbReference>
<keyword evidence="9 22" id="KW-0418">Kinase</keyword>
<dbReference type="InterPro" id="IPR004358">
    <property type="entry name" value="Sig_transdc_His_kin-like_C"/>
</dbReference>
<evidence type="ECO:0000259" key="19">
    <source>
        <dbReference type="PROSITE" id="PS50109"/>
    </source>
</evidence>
<dbReference type="SUPFAM" id="SSF55874">
    <property type="entry name" value="ATPase domain of HSP90 chaperone/DNA topoisomerase II/histidine kinase"/>
    <property type="match status" value="1"/>
</dbReference>
<dbReference type="PROSITE" id="PS50109">
    <property type="entry name" value="HIS_KIN"/>
    <property type="match status" value="1"/>
</dbReference>
<evidence type="ECO:0000256" key="13">
    <source>
        <dbReference type="ARBA" id="ARBA00023136"/>
    </source>
</evidence>
<evidence type="ECO:0000256" key="12">
    <source>
        <dbReference type="ARBA" id="ARBA00023012"/>
    </source>
</evidence>
<feature type="transmembrane region" description="Helical" evidence="18">
    <location>
        <begin position="314"/>
        <end position="336"/>
    </location>
</feature>
<evidence type="ECO:0000259" key="21">
    <source>
        <dbReference type="PROSITE" id="PS50894"/>
    </source>
</evidence>
<dbReference type="InterPro" id="IPR003594">
    <property type="entry name" value="HATPase_dom"/>
</dbReference>
<evidence type="ECO:0000256" key="18">
    <source>
        <dbReference type="SAM" id="Phobius"/>
    </source>
</evidence>
<evidence type="ECO:0000256" key="4">
    <source>
        <dbReference type="ARBA" id="ARBA00022475"/>
    </source>
</evidence>
<dbReference type="Gene3D" id="6.10.340.10">
    <property type="match status" value="1"/>
</dbReference>
<dbReference type="PANTHER" id="PTHR45339">
    <property type="entry name" value="HYBRID SIGNAL TRANSDUCTION HISTIDINE KINASE J"/>
    <property type="match status" value="1"/>
</dbReference>
<dbReference type="SMART" id="SM00448">
    <property type="entry name" value="REC"/>
    <property type="match status" value="1"/>
</dbReference>
<dbReference type="Pfam" id="PF02518">
    <property type="entry name" value="HATPase_c"/>
    <property type="match status" value="1"/>
</dbReference>
<dbReference type="InterPro" id="IPR001789">
    <property type="entry name" value="Sig_transdc_resp-reg_receiver"/>
</dbReference>
<dbReference type="InterPro" id="IPR011006">
    <property type="entry name" value="CheY-like_superfamily"/>
</dbReference>
<dbReference type="Gene3D" id="3.40.50.2300">
    <property type="match status" value="1"/>
</dbReference>
<dbReference type="InterPro" id="IPR036641">
    <property type="entry name" value="HPT_dom_sf"/>
</dbReference>
<evidence type="ECO:0000256" key="10">
    <source>
        <dbReference type="ARBA" id="ARBA00022840"/>
    </source>
</evidence>
<keyword evidence="10" id="KW-0067">ATP-binding</keyword>
<evidence type="ECO:0000313" key="22">
    <source>
        <dbReference type="EMBL" id="CAG21933.1"/>
    </source>
</evidence>
<evidence type="ECO:0000256" key="9">
    <source>
        <dbReference type="ARBA" id="ARBA00022777"/>
    </source>
</evidence>
<dbReference type="CDD" id="cd17546">
    <property type="entry name" value="REC_hyHK_CKI1_RcsC-like"/>
    <property type="match status" value="1"/>
</dbReference>
<dbReference type="KEGG" id="ppr:PBPRB0060"/>
<dbReference type="CDD" id="cd16922">
    <property type="entry name" value="HATPase_EvgS-ArcB-TorS-like"/>
    <property type="match status" value="1"/>
</dbReference>
<dbReference type="GO" id="GO:0000155">
    <property type="term" value="F:phosphorelay sensor kinase activity"/>
    <property type="evidence" value="ECO:0007669"/>
    <property type="project" value="InterPro"/>
</dbReference>
<dbReference type="RefSeq" id="WP_011220163.1">
    <property type="nucleotide sequence ID" value="NC_006371.1"/>
</dbReference>
<dbReference type="eggNOG" id="COG2205">
    <property type="taxonomic scope" value="Bacteria"/>
</dbReference>
<keyword evidence="13 18" id="KW-0472">Membrane</keyword>
<feature type="transmembrane region" description="Helical" evidence="18">
    <location>
        <begin position="12"/>
        <end position="30"/>
    </location>
</feature>
<feature type="modified residue" description="Phosphohistidine" evidence="16">
    <location>
        <position position="912"/>
    </location>
</feature>
<keyword evidence="8" id="KW-0547">Nucleotide-binding</keyword>
<accession>Q6LLE9</accession>
<evidence type="ECO:0000313" key="23">
    <source>
        <dbReference type="Proteomes" id="UP000000593"/>
    </source>
</evidence>
<dbReference type="Gene3D" id="3.30.565.10">
    <property type="entry name" value="Histidine kinase-like ATPase, C-terminal domain"/>
    <property type="match status" value="1"/>
</dbReference>
<gene>
    <name evidence="22" type="ordered locus">PBPRB0060</name>
</gene>
<evidence type="ECO:0000256" key="7">
    <source>
        <dbReference type="ARBA" id="ARBA00022692"/>
    </source>
</evidence>
<keyword evidence="5 17" id="KW-0597">Phosphoprotein</keyword>
<dbReference type="SUPFAM" id="SSF52172">
    <property type="entry name" value="CheY-like"/>
    <property type="match status" value="1"/>
</dbReference>
<dbReference type="SMART" id="SM00387">
    <property type="entry name" value="HATPase_c"/>
    <property type="match status" value="1"/>
</dbReference>
<keyword evidence="6" id="KW-0808">Transferase</keyword>
<evidence type="ECO:0000256" key="2">
    <source>
        <dbReference type="ARBA" id="ARBA00004651"/>
    </source>
</evidence>
<comment type="catalytic activity">
    <reaction evidence="1">
        <text>ATP + protein L-histidine = ADP + protein N-phospho-L-histidine.</text>
        <dbReference type="EC" id="2.7.13.3"/>
    </reaction>
</comment>
<feature type="domain" description="HPt" evidence="21">
    <location>
        <begin position="873"/>
        <end position="971"/>
    </location>
</feature>
<dbReference type="Pfam" id="PF00072">
    <property type="entry name" value="Response_reg"/>
    <property type="match status" value="1"/>
</dbReference>
<dbReference type="HOGENOM" id="CLU_012836_0_0_6"/>
<dbReference type="EC" id="2.7.13.3" evidence="3"/>
<dbReference type="InterPro" id="IPR005467">
    <property type="entry name" value="His_kinase_dom"/>
</dbReference>
<dbReference type="eggNOG" id="COG2198">
    <property type="taxonomic scope" value="Bacteria"/>
</dbReference>
<dbReference type="SUPFAM" id="SSF47384">
    <property type="entry name" value="Homodimeric domain of signal transducing histidine kinase"/>
    <property type="match status" value="1"/>
</dbReference>
<comment type="subcellular location">
    <subcellularLocation>
        <location evidence="2">Cell membrane</location>
        <topology evidence="2">Multi-pass membrane protein</topology>
    </subcellularLocation>
</comment>
<feature type="modified residue" description="4-aspartylphosphate" evidence="17">
    <location>
        <position position="705"/>
    </location>
</feature>
<dbReference type="Gene3D" id="1.10.287.130">
    <property type="match status" value="1"/>
</dbReference>
<keyword evidence="12" id="KW-0902">Two-component regulatory system</keyword>
<dbReference type="EMBL" id="CR378675">
    <property type="protein sequence ID" value="CAG21933.1"/>
    <property type="molecule type" value="Genomic_DNA"/>
</dbReference>
<dbReference type="STRING" id="298386.PBPRB0060"/>
<dbReference type="PANTHER" id="PTHR45339:SF1">
    <property type="entry name" value="HYBRID SIGNAL TRANSDUCTION HISTIDINE KINASE J"/>
    <property type="match status" value="1"/>
</dbReference>
<keyword evidence="11 18" id="KW-1133">Transmembrane helix</keyword>
<dbReference type="AlphaFoldDB" id="Q6LLE9"/>
<reference evidence="23" key="1">
    <citation type="journal article" date="2005" name="Science">
        <title>Life at depth: Photobacterium profundum genome sequence and expression analysis.</title>
        <authorList>
            <person name="Vezzi A."/>
            <person name="Campanaro S."/>
            <person name="D'Angelo M."/>
            <person name="Simonato F."/>
            <person name="Vitulo N."/>
            <person name="Lauro F.M."/>
            <person name="Cestaro A."/>
            <person name="Malacrida G."/>
            <person name="Simionati B."/>
            <person name="Cannata N."/>
            <person name="Romualdi C."/>
            <person name="Bartlett D.H."/>
            <person name="Valle G."/>
        </authorList>
    </citation>
    <scope>NUCLEOTIDE SEQUENCE [LARGE SCALE GENOMIC DNA]</scope>
    <source>
        <strain evidence="23">ATCC BAA-1253 / SS9</strain>
    </source>
</reference>
<feature type="domain" description="Histidine kinase" evidence="19">
    <location>
        <begin position="412"/>
        <end position="634"/>
    </location>
</feature>
<evidence type="ECO:0000256" key="15">
    <source>
        <dbReference type="ARBA" id="ARBA00068150"/>
    </source>
</evidence>
<comment type="subunit">
    <text evidence="14">At low DSF concentrations, interacts with RpfF.</text>
</comment>
<keyword evidence="7 18" id="KW-0812">Transmembrane</keyword>
<name>Q6LLE9_PHOPR</name>
<dbReference type="InterPro" id="IPR008207">
    <property type="entry name" value="Sig_transdc_His_kin_Hpt_dom"/>
</dbReference>
<dbReference type="FunFam" id="1.10.287.130:FF:000002">
    <property type="entry name" value="Two-component osmosensing histidine kinase"/>
    <property type="match status" value="1"/>
</dbReference>
<dbReference type="eggNOG" id="COG0784">
    <property type="taxonomic scope" value="Bacteria"/>
</dbReference>
<dbReference type="InterPro" id="IPR036097">
    <property type="entry name" value="HisK_dim/P_sf"/>
</dbReference>
<dbReference type="GO" id="GO:0005886">
    <property type="term" value="C:plasma membrane"/>
    <property type="evidence" value="ECO:0007669"/>
    <property type="project" value="UniProtKB-SubCell"/>
</dbReference>
<keyword evidence="4" id="KW-1003">Cell membrane</keyword>
<dbReference type="Pfam" id="PF00512">
    <property type="entry name" value="HisKA"/>
    <property type="match status" value="1"/>
</dbReference>
<dbReference type="InterPro" id="IPR003661">
    <property type="entry name" value="HisK_dim/P_dom"/>
</dbReference>
<evidence type="ECO:0000259" key="20">
    <source>
        <dbReference type="PROSITE" id="PS50110"/>
    </source>
</evidence>
<dbReference type="Pfam" id="PF01627">
    <property type="entry name" value="Hpt"/>
    <property type="match status" value="1"/>
</dbReference>
<dbReference type="PROSITE" id="PS50894">
    <property type="entry name" value="HPT"/>
    <property type="match status" value="1"/>
</dbReference>
<dbReference type="InterPro" id="IPR036890">
    <property type="entry name" value="HATPase_C_sf"/>
</dbReference>
<evidence type="ECO:0000256" key="14">
    <source>
        <dbReference type="ARBA" id="ARBA00064003"/>
    </source>
</evidence>
<evidence type="ECO:0000256" key="11">
    <source>
        <dbReference type="ARBA" id="ARBA00022989"/>
    </source>
</evidence>
<dbReference type="CDD" id="cd00088">
    <property type="entry name" value="HPT"/>
    <property type="match status" value="1"/>
</dbReference>
<organism evidence="22 23">
    <name type="scientific">Photobacterium profundum (strain SS9)</name>
    <dbReference type="NCBI Taxonomy" id="298386"/>
    <lineage>
        <taxon>Bacteria</taxon>
        <taxon>Pseudomonadati</taxon>
        <taxon>Pseudomonadota</taxon>
        <taxon>Gammaproteobacteria</taxon>
        <taxon>Vibrionales</taxon>
        <taxon>Vibrionaceae</taxon>
        <taxon>Photobacterium</taxon>
    </lineage>
</organism>
<evidence type="ECO:0000256" key="1">
    <source>
        <dbReference type="ARBA" id="ARBA00000085"/>
    </source>
</evidence>
<evidence type="ECO:0000256" key="16">
    <source>
        <dbReference type="PROSITE-ProRule" id="PRU00110"/>
    </source>
</evidence>
<protein>
    <recommendedName>
        <fullName evidence="15">Sensory/regulatory protein RpfC</fullName>
        <ecNumber evidence="3">2.7.13.3</ecNumber>
    </recommendedName>
</protein>
<sequence>MRLIPNKIKPILLASMLAVGIIPAFLYSWISSEKLSTVALGQIAKGISSRTNIAAKNIDDIIANRLLSLKVLSSSPIFEQDAPIASYPASDSQGFISHYLTKLTEVDQAFNAIHLVEKKGDDFFISRSSRSLETVTLHNELRKFGLINIESAIKQMAATGDNVFISVPQDLISVPCLLLITKVNNDSDTAASEDRYLVVEYLLSEINESLTYFTDNIASAEYVFIINNDGNTILSGKNQGRSLQVFNDFKQNYSAGAFSENNMQYGVSHYTNRYGDDLLTTVSPLNTLSNNNETRWSLVTITPQHVATQAIDYLYRYFMLALLFTACIVMVLSIVLTKRITVPLAKLARFAAQFKLGNYTSQHTLKGPHEFQVLQEALNQGATKIAYDTQRLNQALEKAEAADRAKSTFLANLSHEIRTPMNGMLGLSQLLLKTDLTQEQRHHLLTLLDSGKHMMSILNDILDFSKIEQGQFKLNKANFCITDLVGTIESTYYSLAKEKGLDFSIQCHFDSNSWFFADKSRIRQILFNVINNAIKFTDKGEVRVSLNQGQCDNPKERKLIITAQDTGIGIAEDRMQQIFDPFSQAEISTSRRFGGTGLGLSIVRQLANLMNGDIQLESAYGKGSTFTITLVVEQGYYKQEKQQEVEFDRSTFINLKVLIVEDNHLNVLIIESFLKQYGFNTHAVENGAEALKILEHVYFDVILMDNHMPVMDGIEATKRIRALNSAICQIPIFACTADVFEETQRNMLRAGADCVITKPLDERKLQDALQRFKSKITAMASLRTEPEDITPTMPAKASSSLLMNNNIEEAEILTTERDIEPVSEQSDTDHSFDILDQNFSLDINNGEGCDITLDPTQFKHIELSTLLEMMDDDHNIVVQFLMMFTQEHANDVSKFEQALKQSDFDAAVLISHSLKGASGSIGAFKVSQAAQTVEKKVKIKALPTENEIALLAKELQCVIKEIHQQLTVTAI</sequence>
<evidence type="ECO:0000256" key="8">
    <source>
        <dbReference type="ARBA" id="ARBA00022741"/>
    </source>
</evidence>
<keyword evidence="23" id="KW-1185">Reference proteome</keyword>
<evidence type="ECO:0000256" key="3">
    <source>
        <dbReference type="ARBA" id="ARBA00012438"/>
    </source>
</evidence>
<dbReference type="CDD" id="cd00082">
    <property type="entry name" value="HisKA"/>
    <property type="match status" value="1"/>
</dbReference>
<dbReference type="SUPFAM" id="SSF47226">
    <property type="entry name" value="Histidine-containing phosphotransfer domain, HPT domain"/>
    <property type="match status" value="1"/>
</dbReference>
<dbReference type="Proteomes" id="UP000000593">
    <property type="component" value="Chromosome 2"/>
</dbReference>